<dbReference type="Proteomes" id="UP000309997">
    <property type="component" value="Unassembled WGS sequence"/>
</dbReference>
<evidence type="ECO:0000313" key="1">
    <source>
        <dbReference type="EMBL" id="KAL3572871.1"/>
    </source>
</evidence>
<comment type="caution">
    <text evidence="1">The sequence shown here is derived from an EMBL/GenBank/DDBJ whole genome shotgun (WGS) entry which is preliminary data.</text>
</comment>
<gene>
    <name evidence="1" type="ORF">D5086_026775</name>
</gene>
<name>A0ACC4B3J1_POPAL</name>
<evidence type="ECO:0000313" key="2">
    <source>
        <dbReference type="Proteomes" id="UP000309997"/>
    </source>
</evidence>
<reference evidence="1 2" key="1">
    <citation type="journal article" date="2024" name="Plant Biotechnol. J.">
        <title>Genome and CRISPR/Cas9 system of a widespread forest tree (Populus alba) in the world.</title>
        <authorList>
            <person name="Liu Y.J."/>
            <person name="Jiang P.F."/>
            <person name="Han X.M."/>
            <person name="Li X.Y."/>
            <person name="Wang H.M."/>
            <person name="Wang Y.J."/>
            <person name="Wang X.X."/>
            <person name="Zeng Q.Y."/>
        </authorList>
    </citation>
    <scope>NUCLEOTIDE SEQUENCE [LARGE SCALE GENOMIC DNA]</scope>
    <source>
        <strain evidence="2">cv. PAL-ZL1</strain>
    </source>
</reference>
<accession>A0ACC4B3J1</accession>
<dbReference type="EMBL" id="RCHU02000014">
    <property type="protein sequence ID" value="KAL3572871.1"/>
    <property type="molecule type" value="Genomic_DNA"/>
</dbReference>
<proteinExistence type="predicted"/>
<sequence length="219" mass="24706">MSELLTQKPSIKGKAPSGYLNATFGLSGDWFRDTADSKYLAFDGCFISFYCLHLTASPLTLKDEVKKPVPPRWDPASLSRQVYSSIWHTYNNRDGCWRSRFICVRQKPSSPIRPAEARRNLEDLGDYLFSDRKGPPLLLRNTRDGRQGLTIICTKRGEDVLSNSLSNWLQTVTARPEAILFRSAPITSLLSGIPGSGYLGHAVNLYLRFKKVSFEMKLL</sequence>
<keyword evidence="2" id="KW-1185">Reference proteome</keyword>
<protein>
    <submittedName>
        <fullName evidence="1">Uncharacterized protein</fullName>
    </submittedName>
</protein>
<organism evidence="1 2">
    <name type="scientific">Populus alba</name>
    <name type="common">White poplar</name>
    <dbReference type="NCBI Taxonomy" id="43335"/>
    <lineage>
        <taxon>Eukaryota</taxon>
        <taxon>Viridiplantae</taxon>
        <taxon>Streptophyta</taxon>
        <taxon>Embryophyta</taxon>
        <taxon>Tracheophyta</taxon>
        <taxon>Spermatophyta</taxon>
        <taxon>Magnoliopsida</taxon>
        <taxon>eudicotyledons</taxon>
        <taxon>Gunneridae</taxon>
        <taxon>Pentapetalae</taxon>
        <taxon>rosids</taxon>
        <taxon>fabids</taxon>
        <taxon>Malpighiales</taxon>
        <taxon>Salicaceae</taxon>
        <taxon>Saliceae</taxon>
        <taxon>Populus</taxon>
    </lineage>
</organism>